<evidence type="ECO:0000313" key="1">
    <source>
        <dbReference type="EMBL" id="RKO21616.1"/>
    </source>
</evidence>
<dbReference type="Proteomes" id="UP000273159">
    <property type="component" value="Unassembled WGS sequence"/>
</dbReference>
<dbReference type="AlphaFoldDB" id="A0A3B0F3X0"/>
<name>A0A3B0F3X0_PSEPS</name>
<proteinExistence type="predicted"/>
<dbReference type="Pfam" id="PF03860">
    <property type="entry name" value="Csp"/>
    <property type="match status" value="1"/>
</dbReference>
<comment type="caution">
    <text evidence="1">The sequence shown here is derived from an EMBL/GenBank/DDBJ whole genome shotgun (WGS) entry which is preliminary data.</text>
</comment>
<dbReference type="InterPro" id="IPR005560">
    <property type="entry name" value="Csp_YhjQ"/>
</dbReference>
<dbReference type="PANTHER" id="PTHR37310">
    <property type="entry name" value="CYTOPLASMIC PROTEIN-RELATED"/>
    <property type="match status" value="1"/>
</dbReference>
<gene>
    <name evidence="1" type="ORF">D7Z96_16145</name>
</gene>
<dbReference type="PANTHER" id="PTHR37310:SF1">
    <property type="entry name" value="CYTOPLASMIC PROTEIN"/>
    <property type="match status" value="1"/>
</dbReference>
<sequence length="135" mass="14617">MTHIRSMIDAYPEDLIDVDVTKLADCISACFECAQTCTGCADACLGEDMVADLVKCIRTDLDCADICATTGNLLSRQTGYNAEVTRAQLEACRVACRVCAEECEKHAGMHDHCQVCAEACRRCEQACAALLTVLK</sequence>
<dbReference type="EMBL" id="RBNH01000016">
    <property type="protein sequence ID" value="RKO21616.1"/>
    <property type="molecule type" value="Genomic_DNA"/>
</dbReference>
<dbReference type="InterPro" id="IPR044543">
    <property type="entry name" value="YHJQ-like"/>
</dbReference>
<evidence type="ECO:0000313" key="2">
    <source>
        <dbReference type="Proteomes" id="UP000273159"/>
    </source>
</evidence>
<dbReference type="Gene3D" id="1.20.1270.360">
    <property type="match status" value="1"/>
</dbReference>
<protein>
    <submittedName>
        <fullName evidence="1">Four-helix bundle copper-binding protein</fullName>
    </submittedName>
</protein>
<reference evidence="1 2" key="1">
    <citation type="submission" date="2018-10" db="EMBL/GenBank/DDBJ databases">
        <title>Genome-guide identification and characterization of bacteria that degrade polycyclic aromatic hydrocarbons and resist hexavalent chromium simultaneously.</title>
        <authorList>
            <person name="Feng H."/>
        </authorList>
    </citation>
    <scope>NUCLEOTIDE SEQUENCE [LARGE SCALE GENOMIC DNA]</scope>
    <source>
        <strain evidence="1 2">J015</strain>
    </source>
</reference>
<reference evidence="2" key="2">
    <citation type="submission" date="2018-10" db="EMBL/GenBank/DDBJ databases">
        <authorList>
            <person name="Wang Y."/>
            <person name="Wang J."/>
            <person name="Yang X."/>
            <person name="Wang Z."/>
            <person name="Huang Y."/>
        </authorList>
    </citation>
    <scope>NUCLEOTIDE SEQUENCE [LARGE SCALE GENOMIC DNA]</scope>
    <source>
        <strain evidence="2">J015</strain>
    </source>
</reference>
<dbReference type="CDD" id="cd08026">
    <property type="entry name" value="DUF326"/>
    <property type="match status" value="1"/>
</dbReference>
<dbReference type="RefSeq" id="WP_120693177.1">
    <property type="nucleotide sequence ID" value="NZ_RBNH01000016.1"/>
</dbReference>
<accession>A0A3B0F3X0</accession>
<organism evidence="1 2">
    <name type="scientific">Pseudarthrobacter phenanthrenivorans</name>
    <name type="common">Arthrobacter phenanthrenivorans</name>
    <dbReference type="NCBI Taxonomy" id="361575"/>
    <lineage>
        <taxon>Bacteria</taxon>
        <taxon>Bacillati</taxon>
        <taxon>Actinomycetota</taxon>
        <taxon>Actinomycetes</taxon>
        <taxon>Micrococcales</taxon>
        <taxon>Micrococcaceae</taxon>
        <taxon>Pseudarthrobacter</taxon>
    </lineage>
</organism>